<dbReference type="InterPro" id="IPR011333">
    <property type="entry name" value="SKP1/BTB/POZ_sf"/>
</dbReference>
<feature type="compositionally biased region" description="Basic and acidic residues" evidence="1">
    <location>
        <begin position="544"/>
        <end position="555"/>
    </location>
</feature>
<dbReference type="SUPFAM" id="SSF54695">
    <property type="entry name" value="POZ domain"/>
    <property type="match status" value="1"/>
</dbReference>
<dbReference type="EMBL" id="MRZV01001250">
    <property type="protein sequence ID" value="PIK39331.1"/>
    <property type="molecule type" value="Genomic_DNA"/>
</dbReference>
<dbReference type="SMART" id="SM00875">
    <property type="entry name" value="BACK"/>
    <property type="match status" value="1"/>
</dbReference>
<protein>
    <submittedName>
        <fullName evidence="3">Putative serine-enriched protein isoform X5</fullName>
    </submittedName>
</protein>
<organism evidence="3 4">
    <name type="scientific">Stichopus japonicus</name>
    <name type="common">Sea cucumber</name>
    <dbReference type="NCBI Taxonomy" id="307972"/>
    <lineage>
        <taxon>Eukaryota</taxon>
        <taxon>Metazoa</taxon>
        <taxon>Echinodermata</taxon>
        <taxon>Eleutherozoa</taxon>
        <taxon>Echinozoa</taxon>
        <taxon>Holothuroidea</taxon>
        <taxon>Aspidochirotacea</taxon>
        <taxon>Aspidochirotida</taxon>
        <taxon>Stichopodidae</taxon>
        <taxon>Apostichopus</taxon>
    </lineage>
</organism>
<dbReference type="Gene3D" id="3.30.710.10">
    <property type="entry name" value="Potassium Channel Kv1.1, Chain A"/>
    <property type="match status" value="1"/>
</dbReference>
<dbReference type="Pfam" id="PF00651">
    <property type="entry name" value="BTB"/>
    <property type="match status" value="2"/>
</dbReference>
<evidence type="ECO:0000256" key="1">
    <source>
        <dbReference type="SAM" id="MobiDB-lite"/>
    </source>
</evidence>
<sequence length="561" mass="62297">MVARGLGESSMPLNETNLFVLFVIGWLRTRLYKCHTVIMEYPQSFTPRREENAANNHSDGEPESNGTTKEDLGPIGMEFASFALRGEPAVLDNKLGLAEDLGFLSRMPELCDVTFLVGEKKEPVGAVRAILATRSRVFHKILYSHQSTNSQKKITNSPDNRKLQKKVSRLIRRNSFDAKDFEANRPRTITVEEFEPSVFRQLVDYCHTGCATLKPRNILGLLNAADHYGLEELRRACLGFLHGCINVDTVCLLLKSAEKYIQYKATKSLVQKALEFVDTNGESVLRLPFFTSLPEHVVRLILSREDLRAEEITKFQAVLFWSRAHVERNPGMTLKAAISPFLECISFHHIPATTLMQSVRPTNVVPDQKIMTALAYQADPTSIDLNSLPETPTRLRLSLLNLTISSDEPTNSIKSDSSSQIGEQDNVFDYPESMQNYDVEDYANASVHTCHSDETSYYRRADDGNSSTSEDFDVESRKPRGGGCESDKGDSQTVTAKITTQEVKDISSRATGTLSQSNSVCCSMSTCSELTDSGSSAGGSFGKADQRNSLFKDTDGIPVLP</sequence>
<evidence type="ECO:0000259" key="2">
    <source>
        <dbReference type="PROSITE" id="PS50097"/>
    </source>
</evidence>
<dbReference type="PROSITE" id="PS50097">
    <property type="entry name" value="BTB"/>
    <property type="match status" value="1"/>
</dbReference>
<reference evidence="3 4" key="1">
    <citation type="journal article" date="2017" name="PLoS Biol.">
        <title>The sea cucumber genome provides insights into morphological evolution and visceral regeneration.</title>
        <authorList>
            <person name="Zhang X."/>
            <person name="Sun L."/>
            <person name="Yuan J."/>
            <person name="Sun Y."/>
            <person name="Gao Y."/>
            <person name="Zhang L."/>
            <person name="Li S."/>
            <person name="Dai H."/>
            <person name="Hamel J.F."/>
            <person name="Liu C."/>
            <person name="Yu Y."/>
            <person name="Liu S."/>
            <person name="Lin W."/>
            <person name="Guo K."/>
            <person name="Jin S."/>
            <person name="Xu P."/>
            <person name="Storey K.B."/>
            <person name="Huan P."/>
            <person name="Zhang T."/>
            <person name="Zhou Y."/>
            <person name="Zhang J."/>
            <person name="Lin C."/>
            <person name="Li X."/>
            <person name="Xing L."/>
            <person name="Huo D."/>
            <person name="Sun M."/>
            <person name="Wang L."/>
            <person name="Mercier A."/>
            <person name="Li F."/>
            <person name="Yang H."/>
            <person name="Xiang J."/>
        </authorList>
    </citation>
    <scope>NUCLEOTIDE SEQUENCE [LARGE SCALE GENOMIC DNA]</scope>
    <source>
        <strain evidence="3">Shaxun</strain>
        <tissue evidence="3">Muscle</tissue>
    </source>
</reference>
<dbReference type="Pfam" id="PF07707">
    <property type="entry name" value="BACK"/>
    <property type="match status" value="1"/>
</dbReference>
<dbReference type="PANTHER" id="PTHR24410:SF46">
    <property type="entry name" value="SERINE-ENRICHED PROTEIN"/>
    <property type="match status" value="1"/>
</dbReference>
<dbReference type="Gene3D" id="1.25.40.420">
    <property type="match status" value="1"/>
</dbReference>
<keyword evidence="4" id="KW-1185">Reference proteome</keyword>
<feature type="region of interest" description="Disordered" evidence="1">
    <location>
        <begin position="529"/>
        <end position="561"/>
    </location>
</feature>
<feature type="region of interest" description="Disordered" evidence="1">
    <location>
        <begin position="457"/>
        <end position="492"/>
    </location>
</feature>
<dbReference type="STRING" id="307972.A0A2G8JU93"/>
<accession>A0A2G8JU93</accession>
<evidence type="ECO:0000313" key="4">
    <source>
        <dbReference type="Proteomes" id="UP000230750"/>
    </source>
</evidence>
<dbReference type="SMART" id="SM00225">
    <property type="entry name" value="BTB"/>
    <property type="match status" value="1"/>
</dbReference>
<gene>
    <name evidence="3" type="ORF">BSL78_23837</name>
</gene>
<comment type="caution">
    <text evidence="3">The sequence shown here is derived from an EMBL/GenBank/DDBJ whole genome shotgun (WGS) entry which is preliminary data.</text>
</comment>
<dbReference type="CDD" id="cd18507">
    <property type="entry name" value="BACK_GPRS_like"/>
    <property type="match status" value="1"/>
</dbReference>
<dbReference type="InterPro" id="IPR000210">
    <property type="entry name" value="BTB/POZ_dom"/>
</dbReference>
<dbReference type="OrthoDB" id="6359816at2759"/>
<dbReference type="PANTHER" id="PTHR24410">
    <property type="entry name" value="HL07962P-RELATED"/>
    <property type="match status" value="1"/>
</dbReference>
<evidence type="ECO:0000313" key="3">
    <source>
        <dbReference type="EMBL" id="PIK39331.1"/>
    </source>
</evidence>
<dbReference type="InterPro" id="IPR011705">
    <property type="entry name" value="BACK"/>
</dbReference>
<feature type="region of interest" description="Disordered" evidence="1">
    <location>
        <begin position="49"/>
        <end position="71"/>
    </location>
</feature>
<feature type="domain" description="BTB" evidence="2">
    <location>
        <begin position="111"/>
        <end position="215"/>
    </location>
</feature>
<dbReference type="InterPro" id="IPR051481">
    <property type="entry name" value="BTB-POZ/Galectin-3-binding"/>
</dbReference>
<proteinExistence type="predicted"/>
<dbReference type="Proteomes" id="UP000230750">
    <property type="component" value="Unassembled WGS sequence"/>
</dbReference>
<name>A0A2G8JU93_STIJA</name>
<dbReference type="AlphaFoldDB" id="A0A2G8JU93"/>